<name>A0A7R9AXJ2_TIMSH</name>
<gene>
    <name evidence="1" type="ORF">TSIB3V08_LOCUS6597</name>
</gene>
<proteinExistence type="predicted"/>
<organism evidence="1">
    <name type="scientific">Timema shepardi</name>
    <name type="common">Walking stick</name>
    <dbReference type="NCBI Taxonomy" id="629360"/>
    <lineage>
        <taxon>Eukaryota</taxon>
        <taxon>Metazoa</taxon>
        <taxon>Ecdysozoa</taxon>
        <taxon>Arthropoda</taxon>
        <taxon>Hexapoda</taxon>
        <taxon>Insecta</taxon>
        <taxon>Pterygota</taxon>
        <taxon>Neoptera</taxon>
        <taxon>Polyneoptera</taxon>
        <taxon>Phasmatodea</taxon>
        <taxon>Timematodea</taxon>
        <taxon>Timematoidea</taxon>
        <taxon>Timematidae</taxon>
        <taxon>Timema</taxon>
    </lineage>
</organism>
<sequence length="107" mass="11713">MIKSGLVGLSLLKVDKGEGEERGASEAGLGGYPAIQLVVSARAFPRSIQMGSDWVVSGMCRAGRNILVEPWLRKCKQNKRPSSRRWGNGETATLELLKITPYLLKMP</sequence>
<evidence type="ECO:0000313" key="1">
    <source>
        <dbReference type="EMBL" id="CAD7262491.1"/>
    </source>
</evidence>
<dbReference type="EMBL" id="OC002860">
    <property type="protein sequence ID" value="CAD7262491.1"/>
    <property type="molecule type" value="Genomic_DNA"/>
</dbReference>
<accession>A0A7R9AXJ2</accession>
<reference evidence="1" key="1">
    <citation type="submission" date="2020-11" db="EMBL/GenBank/DDBJ databases">
        <authorList>
            <person name="Tran Van P."/>
        </authorList>
    </citation>
    <scope>NUCLEOTIDE SEQUENCE</scope>
</reference>
<protein>
    <submittedName>
        <fullName evidence="1">Uncharacterized protein</fullName>
    </submittedName>
</protein>
<dbReference type="AlphaFoldDB" id="A0A7R9AXJ2"/>